<dbReference type="AlphaFoldDB" id="A0A165CSH4"/>
<protein>
    <recommendedName>
        <fullName evidence="3">F-box domain-containing protein</fullName>
    </recommendedName>
</protein>
<name>A0A165CSH4_EXIGL</name>
<accession>A0A165CSH4</accession>
<dbReference type="Proteomes" id="UP000077266">
    <property type="component" value="Unassembled WGS sequence"/>
</dbReference>
<evidence type="ECO:0000313" key="1">
    <source>
        <dbReference type="EMBL" id="KZV83026.1"/>
    </source>
</evidence>
<organism evidence="1 2">
    <name type="scientific">Exidia glandulosa HHB12029</name>
    <dbReference type="NCBI Taxonomy" id="1314781"/>
    <lineage>
        <taxon>Eukaryota</taxon>
        <taxon>Fungi</taxon>
        <taxon>Dikarya</taxon>
        <taxon>Basidiomycota</taxon>
        <taxon>Agaricomycotina</taxon>
        <taxon>Agaricomycetes</taxon>
        <taxon>Auriculariales</taxon>
        <taxon>Exidiaceae</taxon>
        <taxon>Exidia</taxon>
    </lineage>
</organism>
<gene>
    <name evidence="1" type="ORF">EXIGLDRAFT_777965</name>
</gene>
<sequence>RKKGKKGANKARVAAASPVPLPDPVIRSIAALASLRPSPAGVSGAHRTVALTLNTPAEVHKFLAAYLLHMPDVANLQIMCMVHLHQLNPETVATAVAQMEAATDVGLEELAWNTVDQKPNKLLAAFMRLVPSARARASAIAFPQNVVNSLPLINLTQLRLLTDLNGGYVGSCRYGALNRLYPALRDLSMDAPLEDTVAGQVSLPHAINLDILRMDQTAAYNWEAQRTAATVANLRVHRIPLVLVIEPLVDMLVVVATQRKSVAAPPLDHLVVVTSSKDLCRVGMAHQQDVESHRSLYDEVTPSCIRALATSVHYGALTRMTLMLFLPRDAIHALFSTTPTALRRLLLVVPARRPTNSNNLLTWRDPDAKWECELKEVGMTTAAPPMLKTAQVPSLDDLYECGKDKRMMPVSELHGFVRRHRLSVTDYFFGREFAFYEGWTHARYLLGGEHHFM</sequence>
<proteinExistence type="predicted"/>
<feature type="non-terminal residue" evidence="1">
    <location>
        <position position="1"/>
    </location>
</feature>
<reference evidence="1 2" key="1">
    <citation type="journal article" date="2016" name="Mol. Biol. Evol.">
        <title>Comparative Genomics of Early-Diverging Mushroom-Forming Fungi Provides Insights into the Origins of Lignocellulose Decay Capabilities.</title>
        <authorList>
            <person name="Nagy L.G."/>
            <person name="Riley R."/>
            <person name="Tritt A."/>
            <person name="Adam C."/>
            <person name="Daum C."/>
            <person name="Floudas D."/>
            <person name="Sun H."/>
            <person name="Yadav J.S."/>
            <person name="Pangilinan J."/>
            <person name="Larsson K.H."/>
            <person name="Matsuura K."/>
            <person name="Barry K."/>
            <person name="Labutti K."/>
            <person name="Kuo R."/>
            <person name="Ohm R.A."/>
            <person name="Bhattacharya S.S."/>
            <person name="Shirouzu T."/>
            <person name="Yoshinaga Y."/>
            <person name="Martin F.M."/>
            <person name="Grigoriev I.V."/>
            <person name="Hibbett D.S."/>
        </authorList>
    </citation>
    <scope>NUCLEOTIDE SEQUENCE [LARGE SCALE GENOMIC DNA]</scope>
    <source>
        <strain evidence="1 2">HHB12029</strain>
    </source>
</reference>
<evidence type="ECO:0008006" key="3">
    <source>
        <dbReference type="Google" id="ProtNLM"/>
    </source>
</evidence>
<keyword evidence="2" id="KW-1185">Reference proteome</keyword>
<dbReference type="EMBL" id="KV426292">
    <property type="protein sequence ID" value="KZV83026.1"/>
    <property type="molecule type" value="Genomic_DNA"/>
</dbReference>
<evidence type="ECO:0000313" key="2">
    <source>
        <dbReference type="Proteomes" id="UP000077266"/>
    </source>
</evidence>
<dbReference type="InParanoid" id="A0A165CSH4"/>